<evidence type="ECO:0000313" key="2">
    <source>
        <dbReference type="EMBL" id="NVP01193.1"/>
    </source>
</evidence>
<feature type="region of interest" description="Disordered" evidence="1">
    <location>
        <begin position="38"/>
        <end position="59"/>
    </location>
</feature>
<organism evidence="2 3">
    <name type="scientific">Photobacterium damselae subsp. damselae</name>
    <name type="common">Listonella damsela</name>
    <dbReference type="NCBI Taxonomy" id="85581"/>
    <lineage>
        <taxon>Bacteria</taxon>
        <taxon>Pseudomonadati</taxon>
        <taxon>Pseudomonadota</taxon>
        <taxon>Gammaproteobacteria</taxon>
        <taxon>Vibrionales</taxon>
        <taxon>Vibrionaceae</taxon>
        <taxon>Photobacterium</taxon>
    </lineage>
</organism>
<dbReference type="Proteomes" id="UP000533429">
    <property type="component" value="Unassembled WGS sequence"/>
</dbReference>
<accession>A0A1C3DJU5</accession>
<protein>
    <submittedName>
        <fullName evidence="2">Uncharacterized protein</fullName>
    </submittedName>
</protein>
<evidence type="ECO:0000256" key="1">
    <source>
        <dbReference type="SAM" id="MobiDB-lite"/>
    </source>
</evidence>
<dbReference type="RefSeq" id="WP_044175811.1">
    <property type="nucleotide sequence ID" value="NZ_AP026780.1"/>
</dbReference>
<dbReference type="KEGG" id="pds:CAY62_05410"/>
<dbReference type="GeneID" id="93397521"/>
<name>A0A1C3DJU5_PHODD</name>
<proteinExistence type="predicted"/>
<evidence type="ECO:0000313" key="3">
    <source>
        <dbReference type="Proteomes" id="UP000533429"/>
    </source>
</evidence>
<gene>
    <name evidence="2" type="ORF">HWA77_13330</name>
</gene>
<dbReference type="EMBL" id="JABXOR010000826">
    <property type="protein sequence ID" value="NVP01193.1"/>
    <property type="molecule type" value="Genomic_DNA"/>
</dbReference>
<dbReference type="AlphaFoldDB" id="A0A1C3DJU5"/>
<sequence>MFSQSLPAQLIRMSLLLVLTLFGVHNCQPLLDALAHNATSGGCHQQNTTDNHHHHKEHH</sequence>
<reference evidence="2 3" key="1">
    <citation type="submission" date="2020-06" db="EMBL/GenBank/DDBJ databases">
        <title>Photobacterium damselae subsp. damselae comparative genomics.</title>
        <authorList>
            <person name="Osorio C.R."/>
        </authorList>
    </citation>
    <scope>NUCLEOTIDE SEQUENCE [LARGE SCALE GENOMIC DNA]</scope>
    <source>
        <strain evidence="2 3">TW250/03</strain>
    </source>
</reference>
<comment type="caution">
    <text evidence="2">The sequence shown here is derived from an EMBL/GenBank/DDBJ whole genome shotgun (WGS) entry which is preliminary data.</text>
</comment>